<dbReference type="RefSeq" id="XP_007329902.1">
    <property type="nucleotide sequence ID" value="XM_007329840.1"/>
</dbReference>
<dbReference type="HOGENOM" id="CLU_092529_0_0_1"/>
<sequence>MRDAVETKSPLLRQPTTMEVVNPRSALLSNYEVLTLLKELENDHLERSKTAMRIKKEEDSLSSSTSIGAAGGTQHTYHHNTNYLPDISENLRTIQVEAIQYLSSDYLPTNSQSPSGISQLVKDLAPYDLTKAEKLQIVNLAPTLPVELYVIVEELEDRLGDSMDAILSTVKSSLPSPLPPPTSPVVTMNGTTEQPQMIFTSTATSLLQEPTTTTMTTAAATSAVWDDMDAEAIIDDMDFIDHGEGAGIEGDLDVEDD</sequence>
<evidence type="ECO:0000259" key="8">
    <source>
        <dbReference type="SMART" id="SM00657"/>
    </source>
</evidence>
<dbReference type="InterPro" id="IPR006590">
    <property type="entry name" value="RNA_pol_Rpb4/RPC9_core"/>
</dbReference>
<dbReference type="eggNOG" id="KOG4168">
    <property type="taxonomic scope" value="Eukaryota"/>
</dbReference>
<dbReference type="EMBL" id="JH971390">
    <property type="protein sequence ID" value="EKM79152.1"/>
    <property type="molecule type" value="Genomic_DNA"/>
</dbReference>
<dbReference type="PANTHER" id="PTHR15561">
    <property type="entry name" value="CALCITONIN GENE-RELATED PEPTIDE-RECEPTOR COMPONENT PROTEIN"/>
    <property type="match status" value="1"/>
</dbReference>
<dbReference type="Pfam" id="PF03874">
    <property type="entry name" value="RNA_pol_Rpb4"/>
    <property type="match status" value="1"/>
</dbReference>
<dbReference type="OMA" id="PTNMVHL"/>
<feature type="domain" description="RNA polymerase Rpb4/RPC9 core" evidence="8">
    <location>
        <begin position="52"/>
        <end position="177"/>
    </location>
</feature>
<dbReference type="Proteomes" id="UP000008493">
    <property type="component" value="Unassembled WGS sequence"/>
</dbReference>
<accession>K5X860</accession>
<dbReference type="GO" id="GO:0000166">
    <property type="term" value="F:nucleotide binding"/>
    <property type="evidence" value="ECO:0007669"/>
    <property type="project" value="InterPro"/>
</dbReference>
<dbReference type="FunCoup" id="K5X860">
    <property type="interactions" value="92"/>
</dbReference>
<dbReference type="STRING" id="597362.K5X860"/>
<dbReference type="OrthoDB" id="1746530at2759"/>
<evidence type="ECO:0000256" key="7">
    <source>
        <dbReference type="SAM" id="MobiDB-lite"/>
    </source>
</evidence>
<organism evidence="9 10">
    <name type="scientific">Agaricus bisporus var. burnettii (strain JB137-S8 / ATCC MYA-4627 / FGSC 10392)</name>
    <name type="common">White button mushroom</name>
    <dbReference type="NCBI Taxonomy" id="597362"/>
    <lineage>
        <taxon>Eukaryota</taxon>
        <taxon>Fungi</taxon>
        <taxon>Dikarya</taxon>
        <taxon>Basidiomycota</taxon>
        <taxon>Agaricomycotina</taxon>
        <taxon>Agaricomycetes</taxon>
        <taxon>Agaricomycetidae</taxon>
        <taxon>Agaricales</taxon>
        <taxon>Agaricineae</taxon>
        <taxon>Agaricaceae</taxon>
        <taxon>Agaricus</taxon>
    </lineage>
</organism>
<keyword evidence="4" id="KW-0240">DNA-directed RNA polymerase</keyword>
<dbReference type="InterPro" id="IPR038324">
    <property type="entry name" value="Rpb4/RPC9_sf"/>
</dbReference>
<evidence type="ECO:0000256" key="1">
    <source>
        <dbReference type="ARBA" id="ARBA00004123"/>
    </source>
</evidence>
<evidence type="ECO:0000256" key="4">
    <source>
        <dbReference type="ARBA" id="ARBA00022478"/>
    </source>
</evidence>
<dbReference type="PANTHER" id="PTHR15561:SF0">
    <property type="entry name" value="DNA-DIRECTED RNA POLYMERASE III SUBUNIT RPC9"/>
    <property type="match status" value="1"/>
</dbReference>
<reference evidence="10" key="1">
    <citation type="journal article" date="2012" name="Proc. Natl. Acad. Sci. U.S.A.">
        <title>Genome sequence of the button mushroom Agaricus bisporus reveals mechanisms governing adaptation to a humic-rich ecological niche.</title>
        <authorList>
            <person name="Morin E."/>
            <person name="Kohler A."/>
            <person name="Baker A.R."/>
            <person name="Foulongne-Oriol M."/>
            <person name="Lombard V."/>
            <person name="Nagy L.G."/>
            <person name="Ohm R.A."/>
            <person name="Patyshakuliyeva A."/>
            <person name="Brun A."/>
            <person name="Aerts A.L."/>
            <person name="Bailey A.M."/>
            <person name="Billette C."/>
            <person name="Coutinho P.M."/>
            <person name="Deakin G."/>
            <person name="Doddapaneni H."/>
            <person name="Floudas D."/>
            <person name="Grimwood J."/>
            <person name="Hilden K."/>
            <person name="Kuees U."/>
            <person name="LaButti K.M."/>
            <person name="Lapidus A."/>
            <person name="Lindquist E.A."/>
            <person name="Lucas S.M."/>
            <person name="Murat C."/>
            <person name="Riley R.W."/>
            <person name="Salamov A.A."/>
            <person name="Schmutz J."/>
            <person name="Subramanian V."/>
            <person name="Woesten H.A.B."/>
            <person name="Xu J."/>
            <person name="Eastwood D.C."/>
            <person name="Foster G.D."/>
            <person name="Sonnenberg A.S."/>
            <person name="Cullen D."/>
            <person name="de Vries R.P."/>
            <person name="Lundell T."/>
            <person name="Hibbett D.S."/>
            <person name="Henrissat B."/>
            <person name="Burton K.S."/>
            <person name="Kerrigan R.W."/>
            <person name="Challen M.P."/>
            <person name="Grigoriev I.V."/>
            <person name="Martin F."/>
        </authorList>
    </citation>
    <scope>NUCLEOTIDE SEQUENCE [LARGE SCALE GENOMIC DNA]</scope>
    <source>
        <strain evidence="10">JB137-S8 / ATCC MYA-4627 / FGSC 10392</strain>
    </source>
</reference>
<dbReference type="GO" id="GO:0006384">
    <property type="term" value="P:transcription initiation at RNA polymerase III promoter"/>
    <property type="evidence" value="ECO:0007669"/>
    <property type="project" value="InterPro"/>
</dbReference>
<dbReference type="InParanoid" id="K5X860"/>
<dbReference type="SUPFAM" id="SSF47819">
    <property type="entry name" value="HRDC-like"/>
    <property type="match status" value="1"/>
</dbReference>
<dbReference type="AlphaFoldDB" id="K5X860"/>
<evidence type="ECO:0000256" key="6">
    <source>
        <dbReference type="ARBA" id="ARBA00023242"/>
    </source>
</evidence>
<protein>
    <recommendedName>
        <fullName evidence="3">DNA-directed RNA polymerase III subunit RPC9</fullName>
    </recommendedName>
</protein>
<dbReference type="GO" id="GO:0005666">
    <property type="term" value="C:RNA polymerase III complex"/>
    <property type="evidence" value="ECO:0007669"/>
    <property type="project" value="InterPro"/>
</dbReference>
<evidence type="ECO:0000256" key="5">
    <source>
        <dbReference type="ARBA" id="ARBA00023163"/>
    </source>
</evidence>
<dbReference type="InterPro" id="IPR038846">
    <property type="entry name" value="RPC9"/>
</dbReference>
<evidence type="ECO:0000256" key="3">
    <source>
        <dbReference type="ARBA" id="ARBA00016672"/>
    </source>
</evidence>
<keyword evidence="5" id="KW-0804">Transcription</keyword>
<dbReference type="InterPro" id="IPR005574">
    <property type="entry name" value="Rpb4/RPC9"/>
</dbReference>
<dbReference type="GeneID" id="18826802"/>
<keyword evidence="10" id="KW-1185">Reference proteome</keyword>
<evidence type="ECO:0000313" key="9">
    <source>
        <dbReference type="EMBL" id="EKM79152.1"/>
    </source>
</evidence>
<evidence type="ECO:0000256" key="2">
    <source>
        <dbReference type="ARBA" id="ARBA00006898"/>
    </source>
</evidence>
<proteinExistence type="inferred from homology"/>
<feature type="region of interest" description="Disordered" evidence="7">
    <location>
        <begin position="53"/>
        <end position="75"/>
    </location>
</feature>
<name>K5X860_AGABU</name>
<comment type="subcellular location">
    <subcellularLocation>
        <location evidence="1">Nucleus</location>
    </subcellularLocation>
</comment>
<evidence type="ECO:0000313" key="10">
    <source>
        <dbReference type="Proteomes" id="UP000008493"/>
    </source>
</evidence>
<dbReference type="KEGG" id="abp:AGABI1DRAFT128315"/>
<gene>
    <name evidence="9" type="ORF">AGABI1DRAFT_128315</name>
</gene>
<dbReference type="InterPro" id="IPR010997">
    <property type="entry name" value="HRDC-like_sf"/>
</dbReference>
<dbReference type="Gene3D" id="1.20.1250.40">
    <property type="match status" value="1"/>
</dbReference>
<keyword evidence="6" id="KW-0539">Nucleus</keyword>
<dbReference type="SMART" id="SM00657">
    <property type="entry name" value="RPOL4c"/>
    <property type="match status" value="1"/>
</dbReference>
<comment type="similarity">
    <text evidence="2">Belongs to the eukaryotic RPC9 RNA polymerase subunit family.</text>
</comment>